<dbReference type="InterPro" id="IPR011990">
    <property type="entry name" value="TPR-like_helical_dom_sf"/>
</dbReference>
<dbReference type="PROSITE" id="PS50293">
    <property type="entry name" value="TPR_REGION"/>
    <property type="match status" value="1"/>
</dbReference>
<evidence type="ECO:0000256" key="2">
    <source>
        <dbReference type="ARBA" id="ARBA00022803"/>
    </source>
</evidence>
<proteinExistence type="predicted"/>
<dbReference type="PROSITE" id="PS50005">
    <property type="entry name" value="TPR"/>
    <property type="match status" value="7"/>
</dbReference>
<dbReference type="SMART" id="SM00386">
    <property type="entry name" value="HAT"/>
    <property type="match status" value="4"/>
</dbReference>
<dbReference type="Gene3D" id="1.25.40.10">
    <property type="entry name" value="Tetratricopeptide repeat domain"/>
    <property type="match status" value="2"/>
</dbReference>
<feature type="repeat" description="TPR" evidence="3">
    <location>
        <begin position="454"/>
        <end position="487"/>
    </location>
</feature>
<keyword evidence="4" id="KW-1133">Transmembrane helix</keyword>
<gene>
    <name evidence="5" type="ORF">G4L39_02225</name>
</gene>
<feature type="transmembrane region" description="Helical" evidence="4">
    <location>
        <begin position="163"/>
        <end position="179"/>
    </location>
</feature>
<feature type="repeat" description="TPR" evidence="3">
    <location>
        <begin position="522"/>
        <end position="555"/>
    </location>
</feature>
<feature type="transmembrane region" description="Helical" evidence="4">
    <location>
        <begin position="25"/>
        <end position="43"/>
    </location>
</feature>
<dbReference type="GO" id="GO:0035269">
    <property type="term" value="P:protein O-linked glycosylation via mannose"/>
    <property type="evidence" value="ECO:0007669"/>
    <property type="project" value="TreeGrafter"/>
</dbReference>
<keyword evidence="2 3" id="KW-0802">TPR repeat</keyword>
<dbReference type="InterPro" id="IPR052346">
    <property type="entry name" value="O-mannosyl-transferase_TMTC"/>
</dbReference>
<dbReference type="GO" id="GO:0000030">
    <property type="term" value="F:mannosyltransferase activity"/>
    <property type="evidence" value="ECO:0007669"/>
    <property type="project" value="TreeGrafter"/>
</dbReference>
<dbReference type="InterPro" id="IPR019734">
    <property type="entry name" value="TPR_rpt"/>
</dbReference>
<dbReference type="InterPro" id="IPR003107">
    <property type="entry name" value="HAT"/>
</dbReference>
<feature type="transmembrane region" description="Helical" evidence="4">
    <location>
        <begin position="199"/>
        <end position="224"/>
    </location>
</feature>
<dbReference type="SMART" id="SM00028">
    <property type="entry name" value="TPR"/>
    <property type="match status" value="8"/>
</dbReference>
<dbReference type="SUPFAM" id="SSF48452">
    <property type="entry name" value="TPR-like"/>
    <property type="match status" value="2"/>
</dbReference>
<evidence type="ECO:0000313" key="6">
    <source>
        <dbReference type="Proteomes" id="UP000477311"/>
    </source>
</evidence>
<feature type="repeat" description="TPR" evidence="3">
    <location>
        <begin position="556"/>
        <end position="589"/>
    </location>
</feature>
<dbReference type="Pfam" id="PF13432">
    <property type="entry name" value="TPR_16"/>
    <property type="match status" value="2"/>
</dbReference>
<feature type="transmembrane region" description="Helical" evidence="4">
    <location>
        <begin position="410"/>
        <end position="429"/>
    </location>
</feature>
<evidence type="ECO:0000256" key="1">
    <source>
        <dbReference type="ARBA" id="ARBA00022737"/>
    </source>
</evidence>
<feature type="repeat" description="TPR" evidence="3">
    <location>
        <begin position="658"/>
        <end position="691"/>
    </location>
</feature>
<accession>A0A6M1RKN2</accession>
<organism evidence="5 6">
    <name type="scientific">Limisphaera ngatamarikiensis</name>
    <dbReference type="NCBI Taxonomy" id="1324935"/>
    <lineage>
        <taxon>Bacteria</taxon>
        <taxon>Pseudomonadati</taxon>
        <taxon>Verrucomicrobiota</taxon>
        <taxon>Verrucomicrobiia</taxon>
        <taxon>Limisphaerales</taxon>
        <taxon>Limisphaeraceae</taxon>
        <taxon>Limisphaera</taxon>
    </lineage>
</organism>
<comment type="caution">
    <text evidence="5">The sequence shown here is derived from an EMBL/GenBank/DDBJ whole genome shotgun (WGS) entry which is preliminary data.</text>
</comment>
<dbReference type="EMBL" id="JAAKYA010000012">
    <property type="protein sequence ID" value="NGO38213.1"/>
    <property type="molecule type" value="Genomic_DNA"/>
</dbReference>
<dbReference type="RefSeq" id="WP_165105564.1">
    <property type="nucleotide sequence ID" value="NZ_JAAKYA010000012.1"/>
</dbReference>
<dbReference type="Pfam" id="PF13429">
    <property type="entry name" value="TPR_15"/>
    <property type="match status" value="1"/>
</dbReference>
<dbReference type="Pfam" id="PF14559">
    <property type="entry name" value="TPR_19"/>
    <property type="match status" value="1"/>
</dbReference>
<dbReference type="PANTHER" id="PTHR44227">
    <property type="match status" value="1"/>
</dbReference>
<feature type="repeat" description="TPR" evidence="3">
    <location>
        <begin position="590"/>
        <end position="623"/>
    </location>
</feature>
<evidence type="ECO:0000313" key="5">
    <source>
        <dbReference type="EMBL" id="NGO38213.1"/>
    </source>
</evidence>
<keyword evidence="1" id="KW-0677">Repeat</keyword>
<reference evidence="5 6" key="1">
    <citation type="submission" date="2020-02" db="EMBL/GenBank/DDBJ databases">
        <title>Draft genome sequence of Limisphaera ngatamarikiensis NGM72.4T, a thermophilic Verrucomicrobia grouped in subdivision 3.</title>
        <authorList>
            <person name="Carere C.R."/>
            <person name="Steen J."/>
            <person name="Hugenholtz P."/>
            <person name="Stott M.B."/>
        </authorList>
    </citation>
    <scope>NUCLEOTIDE SEQUENCE [LARGE SCALE GENOMIC DNA]</scope>
    <source>
        <strain evidence="5 6">NGM72.4</strain>
    </source>
</reference>
<dbReference type="PANTHER" id="PTHR44227:SF3">
    <property type="entry name" value="PROTEIN O-MANNOSYL-TRANSFERASE TMTC4"/>
    <property type="match status" value="1"/>
</dbReference>
<feature type="transmembrane region" description="Helical" evidence="4">
    <location>
        <begin position="330"/>
        <end position="348"/>
    </location>
</feature>
<name>A0A6M1RKN2_9BACT</name>
<dbReference type="GO" id="GO:0030968">
    <property type="term" value="P:endoplasmic reticulum unfolded protein response"/>
    <property type="evidence" value="ECO:0007669"/>
    <property type="project" value="TreeGrafter"/>
</dbReference>
<feature type="transmembrane region" description="Helical" evidence="4">
    <location>
        <begin position="385"/>
        <end position="404"/>
    </location>
</feature>
<evidence type="ECO:0000256" key="3">
    <source>
        <dbReference type="PROSITE-ProRule" id="PRU00339"/>
    </source>
</evidence>
<feature type="repeat" description="TPR" evidence="3">
    <location>
        <begin position="624"/>
        <end position="657"/>
    </location>
</feature>
<protein>
    <submittedName>
        <fullName evidence="5">Tetratricopeptide repeat protein</fullName>
    </submittedName>
</protein>
<keyword evidence="4" id="KW-0472">Membrane</keyword>
<evidence type="ECO:0000256" key="4">
    <source>
        <dbReference type="SAM" id="Phobius"/>
    </source>
</evidence>
<dbReference type="AlphaFoldDB" id="A0A6M1RKN2"/>
<keyword evidence="6" id="KW-1185">Reference proteome</keyword>
<dbReference type="GO" id="GO:0006396">
    <property type="term" value="P:RNA processing"/>
    <property type="evidence" value="ECO:0007669"/>
    <property type="project" value="InterPro"/>
</dbReference>
<feature type="transmembrane region" description="Helical" evidence="4">
    <location>
        <begin position="354"/>
        <end position="373"/>
    </location>
</feature>
<keyword evidence="4" id="KW-0812">Transmembrane</keyword>
<sequence>MSRVRPEVPSAPSPNGLSPGRLRPAGLAAAAAVLFLVTLALYAPVRSFDFINFDDPDYVTANPRVQAGLTRESLHWAFTQVHSSNWHPLTWISHMLDCQWFGLNPGAHHLINAFWHALNAALLFAWLGSLTSRPALAWIVAALWAWHPLRVESVAWVAERKDVLSLAFGLAALWAYTAAVRARSNHGGTAPAFWTRYGLAWLLLALGLMAKPMLVTLPCVMLLLDYWPLQRTPALIHPDPRIPGTRGAPESWTRLVLEKIPFFLLAAASSIITLRAQSASGATVPLEVLPLSARLARAVTSYVAYLEKTFLPVNLAPFYPYEPRSWSDPVVWQLLGVLTLITLTTLLWRRRSPWLIAGWLWFLGTLVPVIGLVQVGEQAMADRYTYLPQIGILWAGIWCIASAVARAPRLRPATALASVVLMAVSAGLTREQLLHWRDMGSLAEHTLRVNPRNHLALTQLATVRLDQGRLEEARRLCEEALALRPNFAEAHNTLGNVYLRRQDWKQARQAFERAIQCNPSYPDAWHGLAVVSSEQSQWEDAIRAARRAVELWPMHVGAWFTLARAQHQAGHWDDAVLSYRRLLELKPGLAPALQGLGAVLALRGDLEAACQAYEQALTQQTNSIEIHLRLGVLRSQLGQNTAAEQHLQQVLQSRPDDPLAHAHLGHVELSRGHAEKAVEHYRRALPRMPDDVPLLNNLAWILATHTNAALRDGALAVQLAERAAQLTSQQVPIILGTLAAAYAEVGRFSDAIATAQKAIERANELGQTHLAERNRQLLQLYEAGQPVREPAETASDQPR</sequence>
<dbReference type="Proteomes" id="UP000477311">
    <property type="component" value="Unassembled WGS sequence"/>
</dbReference>
<feature type="repeat" description="TPR" evidence="3">
    <location>
        <begin position="488"/>
        <end position="521"/>
    </location>
</feature>